<dbReference type="RefSeq" id="WP_081921241.1">
    <property type="nucleotide sequence ID" value="NZ_CP026114.1"/>
</dbReference>
<accession>A0A2I8F570</accession>
<dbReference type="SUPFAM" id="SSF50346">
    <property type="entry name" value="PRC-barrel domain"/>
    <property type="match status" value="1"/>
</dbReference>
<dbReference type="InterPro" id="IPR051321">
    <property type="entry name" value="PHA/PHB_synthase"/>
</dbReference>
<dbReference type="Pfam" id="PF07167">
    <property type="entry name" value="PhaC_N"/>
    <property type="match status" value="1"/>
</dbReference>
<dbReference type="AlphaFoldDB" id="A0A2I8F570"/>
<protein>
    <submittedName>
        <fullName evidence="4">Class I poly(R)-hydroxyalkanoic acid synthase</fullName>
    </submittedName>
</protein>
<feature type="domain" description="Poly-beta-hydroxybutyrate polymerase N-terminal" evidence="3">
    <location>
        <begin position="89"/>
        <end position="255"/>
    </location>
</feature>
<sequence>MTSPSQVPDEFVQGFIKSGQSLWEAMVYPAGMFPRADAVSVGADGTGGVGVLAELQLNYFQQQLALWTRMMASVAGQPDNATSASEKGDRRFKATAWRDVFAYSLLKQGYLLNSRLVSDMVEAADLDEPTRQRLSFYTRQFIDSMSPANFAATNPEVMQLAFETGGQSLRAGFENLLKDMGQGALSITDQTAFEIGKNVAVSEGAVVFENELFQLIQYAPLTDQVATRPLLIVPPCINKFYIFDLQPANSFVRFAAEQGNTVFLVSWRNPDAACGHFTWDDYLSQGAIRAIEVALAISGADKLNALGWCVGGTILSSALAVLRARSDTSVASLTLLTTMLDFCDPGELGIFIDEQGVSARERSIGKGGIYPGTELGFVFQTLRANDLIWPNVINNYLKGKVPEAFDLLYWNADSTNLPGPMYAWYMRNMYLENNLCVQDIYFDDEAWGVRYLVIDTGSWTTERQVLISPYSVGHTDLAADVVHLDLTRQQVKDSPGIDTHKPVSRQHVAGYLRYYSAALGRPQPVGNGGVPRAGLHRYSARTSATFAVRRQAAGRCSSTQRESC</sequence>
<dbReference type="Gene3D" id="3.90.50.10">
    <property type="entry name" value="Photosynthetic Reaction Center, subunit H, domain 2"/>
    <property type="match status" value="1"/>
</dbReference>
<dbReference type="GO" id="GO:0030077">
    <property type="term" value="C:plasma membrane light-harvesting complex"/>
    <property type="evidence" value="ECO:0007669"/>
    <property type="project" value="InterPro"/>
</dbReference>
<evidence type="ECO:0000313" key="5">
    <source>
        <dbReference type="Proteomes" id="UP000243502"/>
    </source>
</evidence>
<dbReference type="PANTHER" id="PTHR36837:SF5">
    <property type="entry name" value="POLY-3-HYDROXYBUTYRATE SYNTHASE"/>
    <property type="match status" value="1"/>
</dbReference>
<dbReference type="InterPro" id="IPR010941">
    <property type="entry name" value="PhaC_N"/>
</dbReference>
<dbReference type="Gene3D" id="3.40.50.1820">
    <property type="entry name" value="alpha/beta hydrolase"/>
    <property type="match status" value="1"/>
</dbReference>
<keyword evidence="1" id="KW-0808">Transferase</keyword>
<name>A0A2I8F570_9BURK</name>
<dbReference type="OrthoDB" id="7208816at2"/>
<dbReference type="KEGG" id="pter:C2L65_42400"/>
<dbReference type="InterPro" id="IPR029058">
    <property type="entry name" value="AB_hydrolase_fold"/>
</dbReference>
<evidence type="ECO:0000313" key="4">
    <source>
        <dbReference type="EMBL" id="AUT66812.1"/>
    </source>
</evidence>
<evidence type="ECO:0000259" key="3">
    <source>
        <dbReference type="Pfam" id="PF07167"/>
    </source>
</evidence>
<evidence type="ECO:0000256" key="2">
    <source>
        <dbReference type="ARBA" id="ARBA00023315"/>
    </source>
</evidence>
<dbReference type="GO" id="GO:0042619">
    <property type="term" value="P:poly-hydroxybutyrate biosynthetic process"/>
    <property type="evidence" value="ECO:0007669"/>
    <property type="project" value="InterPro"/>
</dbReference>
<proteinExistence type="predicted"/>
<keyword evidence="2" id="KW-0012">Acyltransferase</keyword>
<dbReference type="Proteomes" id="UP000243502">
    <property type="component" value="Chromosome 4"/>
</dbReference>
<dbReference type="InterPro" id="IPR011033">
    <property type="entry name" value="PRC_barrel-like_sf"/>
</dbReference>
<dbReference type="GO" id="GO:0016746">
    <property type="term" value="F:acyltransferase activity"/>
    <property type="evidence" value="ECO:0007669"/>
    <property type="project" value="UniProtKB-KW"/>
</dbReference>
<dbReference type="PANTHER" id="PTHR36837">
    <property type="entry name" value="POLY(3-HYDROXYALKANOATE) POLYMERASE SUBUNIT PHAC"/>
    <property type="match status" value="1"/>
</dbReference>
<dbReference type="GO" id="GO:0019684">
    <property type="term" value="P:photosynthesis, light reaction"/>
    <property type="evidence" value="ECO:0007669"/>
    <property type="project" value="InterPro"/>
</dbReference>
<reference evidence="4 5" key="1">
    <citation type="submission" date="2018-01" db="EMBL/GenBank/DDBJ databases">
        <title>Species boundaries and ecological features among Paraburkholderia terrae DSMZ17804T, P. hospita DSMZ17164T and P. caribensis DSMZ13236T.</title>
        <authorList>
            <person name="Pratama A.A."/>
        </authorList>
    </citation>
    <scope>NUCLEOTIDE SEQUENCE [LARGE SCALE GENOMIC DNA]</scope>
    <source>
        <strain evidence="4 5">DSM 17804</strain>
    </source>
</reference>
<gene>
    <name evidence="4" type="ORF">C2L65_42400</name>
</gene>
<dbReference type="SUPFAM" id="SSF53474">
    <property type="entry name" value="alpha/beta-Hydrolases"/>
    <property type="match status" value="1"/>
</dbReference>
<evidence type="ECO:0000256" key="1">
    <source>
        <dbReference type="ARBA" id="ARBA00022679"/>
    </source>
</evidence>
<dbReference type="InterPro" id="IPR014747">
    <property type="entry name" value="Bac_photo_RC_H_C"/>
</dbReference>
<dbReference type="EMBL" id="CP026114">
    <property type="protein sequence ID" value="AUT66812.1"/>
    <property type="molecule type" value="Genomic_DNA"/>
</dbReference>
<organism evidence="4 5">
    <name type="scientific">Paraburkholderia terrae</name>
    <dbReference type="NCBI Taxonomy" id="311230"/>
    <lineage>
        <taxon>Bacteria</taxon>
        <taxon>Pseudomonadati</taxon>
        <taxon>Pseudomonadota</taxon>
        <taxon>Betaproteobacteria</taxon>
        <taxon>Burkholderiales</taxon>
        <taxon>Burkholderiaceae</taxon>
        <taxon>Paraburkholderia</taxon>
    </lineage>
</organism>